<dbReference type="InterPro" id="IPR050312">
    <property type="entry name" value="IolE/XylAMocC-like"/>
</dbReference>
<keyword evidence="3" id="KW-1185">Reference proteome</keyword>
<dbReference type="InterPro" id="IPR036237">
    <property type="entry name" value="Xyl_isomerase-like_sf"/>
</dbReference>
<sequence length="321" mass="36433">MKTEDLMKTSRRDFIKKTSLAAGLIPLLPTPLFSWDSHLENENLHVSIFSKHLQFLDYKDTGSMAAEMGFNGVDLTVRPKGHVEPMSVKADLPKAIREIEAGGSQCQMITTSIEKISNPLDVEVIQTAAKERVQYYRTNWFKYSDAEPMDVQLDQYAQQIQKLSELNQSLGIVGCYQNHAGRHVGASYWEVKKILESADPAYFGTQYDIRHAMVEGGFSWQNGLQLLQSQIKVIVLKDYKWGKVDGDWEAINVPIGQGMVDFKKYFRILKNYGLKPPVSLHLEYPLGGAEKGNRDITVDKKVVFDAMKKDLQAVQRLWNEA</sequence>
<name>A0ABY6CS77_9BACT</name>
<dbReference type="PANTHER" id="PTHR12110">
    <property type="entry name" value="HYDROXYPYRUVATE ISOMERASE"/>
    <property type="match status" value="1"/>
</dbReference>
<dbReference type="PANTHER" id="PTHR12110:SF41">
    <property type="entry name" value="INOSOSE DEHYDRATASE"/>
    <property type="match status" value="1"/>
</dbReference>
<reference evidence="2" key="1">
    <citation type="submission" date="2022-09" db="EMBL/GenBank/DDBJ databases">
        <title>Comparative genomics and taxonomic characterization of three novel marine species of genus Reichenbachiella exhibiting antioxidant and polysaccharide degradation activities.</title>
        <authorList>
            <person name="Muhammad N."/>
            <person name="Lee Y.-J."/>
            <person name="Ko J."/>
            <person name="Kim S.-G."/>
        </authorList>
    </citation>
    <scope>NUCLEOTIDE SEQUENCE</scope>
    <source>
        <strain evidence="2">BKB1-1</strain>
    </source>
</reference>
<protein>
    <submittedName>
        <fullName evidence="2">Sugar phosphate isomerase/epimerase</fullName>
    </submittedName>
</protein>
<organism evidence="2 3">
    <name type="scientific">Reichenbachiella agarivorans</name>
    <dbReference type="NCBI Taxonomy" id="2979464"/>
    <lineage>
        <taxon>Bacteria</taxon>
        <taxon>Pseudomonadati</taxon>
        <taxon>Bacteroidota</taxon>
        <taxon>Cytophagia</taxon>
        <taxon>Cytophagales</taxon>
        <taxon>Reichenbachiellaceae</taxon>
        <taxon>Reichenbachiella</taxon>
    </lineage>
</organism>
<dbReference type="InterPro" id="IPR013022">
    <property type="entry name" value="Xyl_isomerase-like_TIM-brl"/>
</dbReference>
<gene>
    <name evidence="2" type="ORF">N6H18_05325</name>
</gene>
<evidence type="ECO:0000313" key="2">
    <source>
        <dbReference type="EMBL" id="UXP33372.1"/>
    </source>
</evidence>
<evidence type="ECO:0000259" key="1">
    <source>
        <dbReference type="Pfam" id="PF01261"/>
    </source>
</evidence>
<feature type="domain" description="Xylose isomerase-like TIM barrel" evidence="1">
    <location>
        <begin position="143"/>
        <end position="284"/>
    </location>
</feature>
<keyword evidence="2" id="KW-0413">Isomerase</keyword>
<dbReference type="Pfam" id="PF01261">
    <property type="entry name" value="AP_endonuc_2"/>
    <property type="match status" value="1"/>
</dbReference>
<dbReference type="GO" id="GO:0016853">
    <property type="term" value="F:isomerase activity"/>
    <property type="evidence" value="ECO:0007669"/>
    <property type="project" value="UniProtKB-KW"/>
</dbReference>
<dbReference type="Gene3D" id="3.20.20.150">
    <property type="entry name" value="Divalent-metal-dependent TIM barrel enzymes"/>
    <property type="match status" value="1"/>
</dbReference>
<dbReference type="SUPFAM" id="SSF51658">
    <property type="entry name" value="Xylose isomerase-like"/>
    <property type="match status" value="1"/>
</dbReference>
<accession>A0ABY6CS77</accession>
<dbReference type="Proteomes" id="UP001065174">
    <property type="component" value="Chromosome"/>
</dbReference>
<dbReference type="RefSeq" id="WP_262310801.1">
    <property type="nucleotide sequence ID" value="NZ_CP106679.1"/>
</dbReference>
<proteinExistence type="predicted"/>
<dbReference type="EMBL" id="CP106679">
    <property type="protein sequence ID" value="UXP33372.1"/>
    <property type="molecule type" value="Genomic_DNA"/>
</dbReference>
<evidence type="ECO:0000313" key="3">
    <source>
        <dbReference type="Proteomes" id="UP001065174"/>
    </source>
</evidence>